<accession>A0A8B8GHB8</accession>
<proteinExistence type="inferred from homology"/>
<dbReference type="GeneID" id="112692000"/>
<dbReference type="GO" id="GO:0005840">
    <property type="term" value="C:ribosome"/>
    <property type="evidence" value="ECO:0007669"/>
    <property type="project" value="UniProtKB-KW"/>
</dbReference>
<keyword evidence="5" id="KW-0687">Ribonucleoprotein</keyword>
<organism evidence="4 5">
    <name type="scientific">Sipha flava</name>
    <name type="common">yellow sugarcane aphid</name>
    <dbReference type="NCBI Taxonomy" id="143950"/>
    <lineage>
        <taxon>Eukaryota</taxon>
        <taxon>Metazoa</taxon>
        <taxon>Ecdysozoa</taxon>
        <taxon>Arthropoda</taxon>
        <taxon>Hexapoda</taxon>
        <taxon>Insecta</taxon>
        <taxon>Pterygota</taxon>
        <taxon>Neoptera</taxon>
        <taxon>Paraneoptera</taxon>
        <taxon>Hemiptera</taxon>
        <taxon>Sternorrhyncha</taxon>
        <taxon>Aphidomorpha</taxon>
        <taxon>Aphidoidea</taxon>
        <taxon>Aphididae</taxon>
        <taxon>Sipha</taxon>
    </lineage>
</organism>
<protein>
    <recommendedName>
        <fullName evidence="2">Large ribosomal subunit protein uL10m</fullName>
    </recommendedName>
    <alternativeName>
        <fullName evidence="3">39S ribosomal protein L10, mitochondrial</fullName>
    </alternativeName>
</protein>
<evidence type="ECO:0000256" key="2">
    <source>
        <dbReference type="ARBA" id="ARBA00035707"/>
    </source>
</evidence>
<evidence type="ECO:0000313" key="5">
    <source>
        <dbReference type="RefSeq" id="XP_025422285.1"/>
    </source>
</evidence>
<evidence type="ECO:0000313" key="4">
    <source>
        <dbReference type="Proteomes" id="UP000694846"/>
    </source>
</evidence>
<dbReference type="Gene3D" id="3.30.70.1730">
    <property type="match status" value="1"/>
</dbReference>
<dbReference type="InterPro" id="IPR043141">
    <property type="entry name" value="Ribosomal_uL10-like_sf"/>
</dbReference>
<dbReference type="SUPFAM" id="SSF160369">
    <property type="entry name" value="Ribosomal protein L10-like"/>
    <property type="match status" value="1"/>
</dbReference>
<sequence length="255" mass="29183">MFNCSTKAICSRGFTPNIISVRYRRINVQKPRKPNHYRAVIEEIAKPKYPFVQPYTLPWSERCPKPLVNTTKTVEENPYEKILAQEAKDLFEKSAMVAIFHKNPIKGEMEFKTMKNFKMAGMEYIIYGKSTLKLALAKTNYEAVLKLFESHSSIVFSSTPQVPKLLKLIKKMPNLVLLACIVDGKLLSKNQTIEYGSLINIDNARARLISVISQTNNRCLHTIGQTQLTMVRYLEQYGQSTAELNKENKPTEESD</sequence>
<gene>
    <name evidence="5" type="primary">LOC112692000</name>
</gene>
<name>A0A8B8GHB8_9HEMI</name>
<keyword evidence="4" id="KW-1185">Reference proteome</keyword>
<keyword evidence="5" id="KW-0689">Ribosomal protein</keyword>
<comment type="similarity">
    <text evidence="1">Belongs to the universal ribosomal protein uL10 family.</text>
</comment>
<evidence type="ECO:0000256" key="3">
    <source>
        <dbReference type="ARBA" id="ARBA00035716"/>
    </source>
</evidence>
<dbReference type="InterPro" id="IPR047865">
    <property type="entry name" value="Ribosomal_uL10_bac_type"/>
</dbReference>
<reference evidence="5" key="1">
    <citation type="submission" date="2025-08" db="UniProtKB">
        <authorList>
            <consortium name="RefSeq"/>
        </authorList>
    </citation>
    <scope>IDENTIFICATION</scope>
    <source>
        <tissue evidence="5">Whole body</tissue>
    </source>
</reference>
<evidence type="ECO:0000256" key="1">
    <source>
        <dbReference type="ARBA" id="ARBA00008889"/>
    </source>
</evidence>
<dbReference type="PANTHER" id="PTHR11560">
    <property type="entry name" value="39S RIBOSOMAL PROTEIN L10, MITOCHONDRIAL"/>
    <property type="match status" value="1"/>
</dbReference>
<dbReference type="AlphaFoldDB" id="A0A8B8GHB8"/>
<dbReference type="RefSeq" id="XP_025422285.1">
    <property type="nucleotide sequence ID" value="XM_025566500.1"/>
</dbReference>
<dbReference type="OrthoDB" id="360689at2759"/>
<dbReference type="Proteomes" id="UP000694846">
    <property type="component" value="Unplaced"/>
</dbReference>
<dbReference type="CTD" id="124995"/>